<keyword evidence="2" id="KW-1185">Reference proteome</keyword>
<protein>
    <submittedName>
        <fullName evidence="1">Uncharacterized protein</fullName>
    </submittedName>
</protein>
<dbReference type="InterPro" id="IPR036514">
    <property type="entry name" value="SGNH_hydro_sf"/>
</dbReference>
<sequence>MGKVKERWAEYNREVQKRREIVKKLSTEHQAILVEFQEAFNRALAKTPAENWIWDGIYPMPAGHELMAREWLQQVSRKLKFMKG</sequence>
<accession>A0A369QK40</accession>
<dbReference type="AlphaFoldDB" id="A0A369QK40"/>
<reference evidence="1 2" key="1">
    <citation type="submission" date="2018-04" db="EMBL/GenBank/DDBJ databases">
        <title>Adhaeribacter sp. HMF7616 genome sequencing and assembly.</title>
        <authorList>
            <person name="Kang H."/>
            <person name="Kang J."/>
            <person name="Cha I."/>
            <person name="Kim H."/>
            <person name="Joh K."/>
        </authorList>
    </citation>
    <scope>NUCLEOTIDE SEQUENCE [LARGE SCALE GENOMIC DNA]</scope>
    <source>
        <strain evidence="1 2">HMF7616</strain>
    </source>
</reference>
<evidence type="ECO:0000313" key="2">
    <source>
        <dbReference type="Proteomes" id="UP000253919"/>
    </source>
</evidence>
<organism evidence="1 2">
    <name type="scientific">Adhaeribacter pallidiroseus</name>
    <dbReference type="NCBI Taxonomy" id="2072847"/>
    <lineage>
        <taxon>Bacteria</taxon>
        <taxon>Pseudomonadati</taxon>
        <taxon>Bacteroidota</taxon>
        <taxon>Cytophagia</taxon>
        <taxon>Cytophagales</taxon>
        <taxon>Hymenobacteraceae</taxon>
        <taxon>Adhaeribacter</taxon>
    </lineage>
</organism>
<evidence type="ECO:0000313" key="1">
    <source>
        <dbReference type="EMBL" id="RDC64005.1"/>
    </source>
</evidence>
<comment type="caution">
    <text evidence="1">The sequence shown here is derived from an EMBL/GenBank/DDBJ whole genome shotgun (WGS) entry which is preliminary data.</text>
</comment>
<gene>
    <name evidence="1" type="ORF">AHMF7616_02615</name>
</gene>
<dbReference type="Proteomes" id="UP000253919">
    <property type="component" value="Unassembled WGS sequence"/>
</dbReference>
<dbReference type="Gene3D" id="3.40.50.1110">
    <property type="entry name" value="SGNH hydrolase"/>
    <property type="match status" value="1"/>
</dbReference>
<dbReference type="SUPFAM" id="SSF52266">
    <property type="entry name" value="SGNH hydrolase"/>
    <property type="match status" value="1"/>
</dbReference>
<name>A0A369QK40_9BACT</name>
<dbReference type="GO" id="GO:0016788">
    <property type="term" value="F:hydrolase activity, acting on ester bonds"/>
    <property type="evidence" value="ECO:0007669"/>
    <property type="project" value="UniProtKB-ARBA"/>
</dbReference>
<proteinExistence type="predicted"/>
<dbReference type="EMBL" id="QASA01000001">
    <property type="protein sequence ID" value="RDC64005.1"/>
    <property type="molecule type" value="Genomic_DNA"/>
</dbReference>